<feature type="transmembrane region" description="Helical" evidence="1">
    <location>
        <begin position="15"/>
        <end position="38"/>
    </location>
</feature>
<proteinExistence type="predicted"/>
<keyword evidence="1" id="KW-0812">Transmembrane</keyword>
<evidence type="ECO:0000313" key="2">
    <source>
        <dbReference type="EMBL" id="ORB52332.1"/>
    </source>
</evidence>
<evidence type="ECO:0000313" key="3">
    <source>
        <dbReference type="Proteomes" id="UP000192534"/>
    </source>
</evidence>
<reference evidence="2 3" key="1">
    <citation type="submission" date="2016-12" db="EMBL/GenBank/DDBJ databases">
        <title>The new phylogeny of genus Mycobacterium.</title>
        <authorList>
            <person name="Tortoli E."/>
            <person name="Trovato A."/>
            <person name="Cirillo D.M."/>
        </authorList>
    </citation>
    <scope>NUCLEOTIDE SEQUENCE [LARGE SCALE GENOMIC DNA]</scope>
    <source>
        <strain evidence="2 3">DSM 44223</strain>
    </source>
</reference>
<evidence type="ECO:0000256" key="1">
    <source>
        <dbReference type="SAM" id="Phobius"/>
    </source>
</evidence>
<dbReference type="EMBL" id="MVIH01000006">
    <property type="protein sequence ID" value="ORB52332.1"/>
    <property type="molecule type" value="Genomic_DNA"/>
</dbReference>
<gene>
    <name evidence="2" type="ORF">BST42_15350</name>
</gene>
<organism evidence="2 3">
    <name type="scientific">Mycolicibacterium rhodesiae</name>
    <name type="common">Mycobacterium rhodesiae</name>
    <dbReference type="NCBI Taxonomy" id="36814"/>
    <lineage>
        <taxon>Bacteria</taxon>
        <taxon>Bacillati</taxon>
        <taxon>Actinomycetota</taxon>
        <taxon>Actinomycetes</taxon>
        <taxon>Mycobacteriales</taxon>
        <taxon>Mycobacteriaceae</taxon>
        <taxon>Mycolicibacterium</taxon>
    </lineage>
</organism>
<protein>
    <submittedName>
        <fullName evidence="2">Uncharacterized protein</fullName>
    </submittedName>
</protein>
<keyword evidence="1" id="KW-1133">Transmembrane helix</keyword>
<name>A0A1X0IU07_MYCRH</name>
<comment type="caution">
    <text evidence="2">The sequence shown here is derived from an EMBL/GenBank/DDBJ whole genome shotgun (WGS) entry which is preliminary data.</text>
</comment>
<sequence>MGSQDSDRRGGRGRLFLVAVLIVAGAAIVGIAVATGGLRLGRTGHSTPSAEQAAQESCQSDVLKRLVAPATTHFSGIRAEASSLETDGKDLFPLTLEEPLKGIDISRITVLNVSGVVNAPTEVGSTLEDHFDCRAYFVDGKLAHTMVLFDHSH</sequence>
<dbReference type="Proteomes" id="UP000192534">
    <property type="component" value="Unassembled WGS sequence"/>
</dbReference>
<keyword evidence="3" id="KW-1185">Reference proteome</keyword>
<dbReference type="AlphaFoldDB" id="A0A1X0IU07"/>
<accession>A0A1X0IU07</accession>
<keyword evidence="1" id="KW-0472">Membrane</keyword>